<evidence type="ECO:0000256" key="1">
    <source>
        <dbReference type="SAM" id="MobiDB-lite"/>
    </source>
</evidence>
<feature type="non-terminal residue" evidence="2">
    <location>
        <position position="1"/>
    </location>
</feature>
<feature type="region of interest" description="Disordered" evidence="1">
    <location>
        <begin position="1"/>
        <end position="28"/>
    </location>
</feature>
<sequence>MSTFPTVRGSTSQNVTRPFTWLPPTSFGHPRSATDILLILLATSTPPSRPSPNSPHPHSSILPPLSSTHSALCHSQSRDSPTVFLRSRSLYAPIAKRVCISSLVFSNHPLIGETSLVSPH</sequence>
<gene>
    <name evidence="2" type="ORF">RHS03_00903</name>
</gene>
<name>A0A8H7LXV6_9AGAM</name>
<proteinExistence type="predicted"/>
<evidence type="ECO:0000313" key="3">
    <source>
        <dbReference type="Proteomes" id="UP000602905"/>
    </source>
</evidence>
<feature type="compositionally biased region" description="Polar residues" evidence="1">
    <location>
        <begin position="1"/>
        <end position="17"/>
    </location>
</feature>
<feature type="compositionally biased region" description="Low complexity" evidence="1">
    <location>
        <begin position="56"/>
        <end position="70"/>
    </location>
</feature>
<reference evidence="2" key="1">
    <citation type="submission" date="2020-09" db="EMBL/GenBank/DDBJ databases">
        <title>Comparative genome analyses of four rice-infecting Rhizoctonia solani isolates reveal extensive enrichment of homogalacturonan modification genes.</title>
        <authorList>
            <person name="Lee D.-Y."/>
            <person name="Jeon J."/>
            <person name="Kim K.-T."/>
            <person name="Cheong K."/>
            <person name="Song H."/>
            <person name="Choi G."/>
            <person name="Ko J."/>
            <person name="Opiyo S.O."/>
            <person name="Zuo S."/>
            <person name="Madhav S."/>
            <person name="Lee Y.-H."/>
            <person name="Wang G.-L."/>
        </authorList>
    </citation>
    <scope>NUCLEOTIDE SEQUENCE</scope>
    <source>
        <strain evidence="2">AG1-IA WGL</strain>
    </source>
</reference>
<comment type="caution">
    <text evidence="2">The sequence shown here is derived from an EMBL/GenBank/DDBJ whole genome shotgun (WGS) entry which is preliminary data.</text>
</comment>
<evidence type="ECO:0000313" key="2">
    <source>
        <dbReference type="EMBL" id="KAF8713143.1"/>
    </source>
</evidence>
<dbReference type="AlphaFoldDB" id="A0A8H7LXV6"/>
<dbReference type="EMBL" id="JACYCD010000023">
    <property type="protein sequence ID" value="KAF8713143.1"/>
    <property type="molecule type" value="Genomic_DNA"/>
</dbReference>
<accession>A0A8H7LXV6</accession>
<feature type="region of interest" description="Disordered" evidence="1">
    <location>
        <begin position="43"/>
        <end position="80"/>
    </location>
</feature>
<protein>
    <submittedName>
        <fullName evidence="2">Uncharacterized protein</fullName>
    </submittedName>
</protein>
<dbReference type="Proteomes" id="UP000602905">
    <property type="component" value="Unassembled WGS sequence"/>
</dbReference>
<organism evidence="2 3">
    <name type="scientific">Rhizoctonia solani</name>
    <dbReference type="NCBI Taxonomy" id="456999"/>
    <lineage>
        <taxon>Eukaryota</taxon>
        <taxon>Fungi</taxon>
        <taxon>Dikarya</taxon>
        <taxon>Basidiomycota</taxon>
        <taxon>Agaricomycotina</taxon>
        <taxon>Agaricomycetes</taxon>
        <taxon>Cantharellales</taxon>
        <taxon>Ceratobasidiaceae</taxon>
        <taxon>Rhizoctonia</taxon>
    </lineage>
</organism>